<evidence type="ECO:0000256" key="10">
    <source>
        <dbReference type="SAM" id="SignalP"/>
    </source>
</evidence>
<dbReference type="InterPro" id="IPR005788">
    <property type="entry name" value="PDI_thioredoxin-like_dom"/>
</dbReference>
<protein>
    <recommendedName>
        <fullName evidence="3">protein disulfide-isomerase</fullName>
        <ecNumber evidence="3">5.3.4.1</ecNumber>
    </recommendedName>
</protein>
<dbReference type="EMBL" id="CZPT02001763">
    <property type="protein sequence ID" value="SCU71929.1"/>
    <property type="molecule type" value="Genomic_DNA"/>
</dbReference>
<feature type="signal peptide" evidence="10">
    <location>
        <begin position="1"/>
        <end position="27"/>
    </location>
</feature>
<dbReference type="PROSITE" id="PS51352">
    <property type="entry name" value="THIOREDOXIN_2"/>
    <property type="match status" value="2"/>
</dbReference>
<comment type="caution">
    <text evidence="12">The sequence shown here is derived from an EMBL/GenBank/DDBJ whole genome shotgun (WGS) entry which is preliminary data.</text>
</comment>
<comment type="similarity">
    <text evidence="2 9">Belongs to the protein disulfide isomerase family.</text>
</comment>
<keyword evidence="6" id="KW-1015">Disulfide bond</keyword>
<dbReference type="GeneID" id="92377451"/>
<evidence type="ECO:0000256" key="1">
    <source>
        <dbReference type="ARBA" id="ARBA00001182"/>
    </source>
</evidence>
<dbReference type="PANTHER" id="PTHR45672">
    <property type="entry name" value="PROTEIN DISULFIDE-ISOMERASE C17H9.14C-RELATED"/>
    <property type="match status" value="1"/>
</dbReference>
<comment type="catalytic activity">
    <reaction evidence="1">
        <text>Catalyzes the rearrangement of -S-S- bonds in proteins.</text>
        <dbReference type="EC" id="5.3.4.1"/>
    </reaction>
</comment>
<dbReference type="PANTHER" id="PTHR45672:SF11">
    <property type="entry name" value="PROTEIN DISULFIDE-ISOMERASE C17H9.14C"/>
    <property type="match status" value="1"/>
</dbReference>
<evidence type="ECO:0000256" key="2">
    <source>
        <dbReference type="ARBA" id="ARBA00006347"/>
    </source>
</evidence>
<dbReference type="Gene3D" id="3.40.30.10">
    <property type="entry name" value="Glutaredoxin"/>
    <property type="match status" value="2"/>
</dbReference>
<dbReference type="SUPFAM" id="SSF47933">
    <property type="entry name" value="ERP29 C domain-like"/>
    <property type="match status" value="1"/>
</dbReference>
<accession>A0A1G4IHR0</accession>
<keyword evidence="4 10" id="KW-0732">Signal</keyword>
<dbReference type="NCBIfam" id="TIGR01126">
    <property type="entry name" value="pdi_dom"/>
    <property type="match status" value="2"/>
</dbReference>
<dbReference type="Pfam" id="PF00085">
    <property type="entry name" value="Thioredoxin"/>
    <property type="match status" value="2"/>
</dbReference>
<dbReference type="VEuPathDB" id="TriTrypDB:TEOVI_000351100"/>
<dbReference type="FunFam" id="1.20.1150.12:FF:000003">
    <property type="entry name" value="Protein disulfide isomerase, putative"/>
    <property type="match status" value="1"/>
</dbReference>
<evidence type="ECO:0000259" key="11">
    <source>
        <dbReference type="PROSITE" id="PS51352"/>
    </source>
</evidence>
<proteinExistence type="inferred from homology"/>
<dbReference type="InterPro" id="IPR011679">
    <property type="entry name" value="ERp29_C"/>
</dbReference>
<evidence type="ECO:0000256" key="9">
    <source>
        <dbReference type="RuleBase" id="RU004208"/>
    </source>
</evidence>
<dbReference type="Pfam" id="PF07749">
    <property type="entry name" value="ERp29"/>
    <property type="match status" value="1"/>
</dbReference>
<dbReference type="InterPro" id="IPR013766">
    <property type="entry name" value="Thioredoxin_domain"/>
</dbReference>
<dbReference type="FunFam" id="3.40.30.10:FF:000032">
    <property type="entry name" value="Protein disulfide-isomerase A6 homolog"/>
    <property type="match status" value="2"/>
</dbReference>
<evidence type="ECO:0000256" key="8">
    <source>
        <dbReference type="ARBA" id="ARBA00023284"/>
    </source>
</evidence>
<dbReference type="InterPro" id="IPR036356">
    <property type="entry name" value="ERp29_C_sf"/>
</dbReference>
<keyword evidence="13" id="KW-1185">Reference proteome</keyword>
<dbReference type="CDD" id="cd02998">
    <property type="entry name" value="PDI_a_ERp38"/>
    <property type="match status" value="2"/>
</dbReference>
<dbReference type="InterPro" id="IPR017937">
    <property type="entry name" value="Thioredoxin_CS"/>
</dbReference>
<evidence type="ECO:0000256" key="5">
    <source>
        <dbReference type="ARBA" id="ARBA00022737"/>
    </source>
</evidence>
<evidence type="ECO:0000256" key="6">
    <source>
        <dbReference type="ARBA" id="ARBA00023157"/>
    </source>
</evidence>
<evidence type="ECO:0000256" key="3">
    <source>
        <dbReference type="ARBA" id="ARBA00012723"/>
    </source>
</evidence>
<gene>
    <name evidence="12" type="ORF">TEOVI_000351100</name>
</gene>
<dbReference type="InterPro" id="IPR051063">
    <property type="entry name" value="PDI"/>
</dbReference>
<dbReference type="GO" id="GO:0005783">
    <property type="term" value="C:endoplasmic reticulum"/>
    <property type="evidence" value="ECO:0007669"/>
    <property type="project" value="InterPro"/>
</dbReference>
<dbReference type="Gene3D" id="1.20.1150.12">
    <property type="entry name" value="Endoplasmic reticulum resident protein 29, C-terminal domain"/>
    <property type="match status" value="1"/>
</dbReference>
<dbReference type="GO" id="GO:0006457">
    <property type="term" value="P:protein folding"/>
    <property type="evidence" value="ECO:0007669"/>
    <property type="project" value="TreeGrafter"/>
</dbReference>
<evidence type="ECO:0000256" key="4">
    <source>
        <dbReference type="ARBA" id="ARBA00022729"/>
    </source>
</evidence>
<dbReference type="PROSITE" id="PS00194">
    <property type="entry name" value="THIOREDOXIN_1"/>
    <property type="match status" value="2"/>
</dbReference>
<keyword evidence="5" id="KW-0677">Repeat</keyword>
<dbReference type="Proteomes" id="UP000195570">
    <property type="component" value="Unassembled WGS sequence"/>
</dbReference>
<keyword evidence="7 12" id="KW-0413">Isomerase</keyword>
<reference evidence="12" key="1">
    <citation type="submission" date="2016-09" db="EMBL/GenBank/DDBJ databases">
        <authorList>
            <person name="Hebert L."/>
            <person name="Moumen B."/>
        </authorList>
    </citation>
    <scope>NUCLEOTIDE SEQUENCE [LARGE SCALE GENOMIC DNA]</scope>
    <source>
        <strain evidence="12">OVI</strain>
    </source>
</reference>
<dbReference type="GO" id="GO:0003756">
    <property type="term" value="F:protein disulfide isomerase activity"/>
    <property type="evidence" value="ECO:0007669"/>
    <property type="project" value="UniProtKB-EC"/>
</dbReference>
<feature type="chain" id="PRO_5009235510" description="protein disulfide-isomerase" evidence="10">
    <location>
        <begin position="28"/>
        <end position="377"/>
    </location>
</feature>
<dbReference type="SUPFAM" id="SSF52833">
    <property type="entry name" value="Thioredoxin-like"/>
    <property type="match status" value="2"/>
</dbReference>
<evidence type="ECO:0000313" key="13">
    <source>
        <dbReference type="Proteomes" id="UP000195570"/>
    </source>
</evidence>
<name>A0A1G4IHR0_TRYEQ</name>
<dbReference type="CDD" id="cd00238">
    <property type="entry name" value="ERp29c"/>
    <property type="match status" value="1"/>
</dbReference>
<evidence type="ECO:0000256" key="7">
    <source>
        <dbReference type="ARBA" id="ARBA00023235"/>
    </source>
</evidence>
<dbReference type="PRINTS" id="PR00421">
    <property type="entry name" value="THIOREDOXIN"/>
</dbReference>
<feature type="domain" description="Thioredoxin" evidence="11">
    <location>
        <begin position="126"/>
        <end position="295"/>
    </location>
</feature>
<feature type="domain" description="Thioredoxin" evidence="11">
    <location>
        <begin position="23"/>
        <end position="119"/>
    </location>
</feature>
<dbReference type="InterPro" id="IPR036249">
    <property type="entry name" value="Thioredoxin-like_sf"/>
</dbReference>
<keyword evidence="8" id="KW-0676">Redox-active center</keyword>
<organism evidence="12 13">
    <name type="scientific">Trypanosoma equiperdum</name>
    <dbReference type="NCBI Taxonomy" id="5694"/>
    <lineage>
        <taxon>Eukaryota</taxon>
        <taxon>Discoba</taxon>
        <taxon>Euglenozoa</taxon>
        <taxon>Kinetoplastea</taxon>
        <taxon>Metakinetoplastina</taxon>
        <taxon>Trypanosomatida</taxon>
        <taxon>Trypanosomatidae</taxon>
        <taxon>Trypanosoma</taxon>
    </lineage>
</organism>
<dbReference type="RefSeq" id="XP_067082505.1">
    <property type="nucleotide sequence ID" value="XM_067226404.1"/>
</dbReference>
<evidence type="ECO:0000313" key="12">
    <source>
        <dbReference type="EMBL" id="SCU71929.1"/>
    </source>
</evidence>
<sequence>MTPFSCRKTSLLKAICIFAYFASAAHANEPDAALEGVVDLASNNFDSSVGKDVAALVEFYAPWCGHCKNLVPEFAKLGRAAAGAKDKVLIAKVDATAQKDLATRFEVNGYPTILFFPAGSQKPEKYSEGREAKAFVSYLNNQIKGLNLFLPREHKYVMALDQSNFDKVALDEGKDAFVLFYAPWCGHCKRLHPSFESLAKVYQNEKDLIIANVDADDKSNSEVTKRYKVEGYPTLVFFPKGNKGNPVNYEEGRTLDDMIKFVNERTGKKRTSSGDFDKTVGVDETVTNLMKEMAQSSKNKEERERLLAQIQQAVSPKALGEGAMHYIRIATNVLENGHEYISKEHERVGRLLKGSLTGPKRDSLTIRFNILSAIKGE</sequence>
<dbReference type="AlphaFoldDB" id="A0A1G4IHR0"/>
<dbReference type="EC" id="5.3.4.1" evidence="3"/>